<dbReference type="OrthoDB" id="9816113at2"/>
<name>A0A5A9W1D0_9GAMM</name>
<dbReference type="EMBL" id="SMRS01000006">
    <property type="protein sequence ID" value="KAA0874363.1"/>
    <property type="molecule type" value="Genomic_DNA"/>
</dbReference>
<dbReference type="GO" id="GO:0016740">
    <property type="term" value="F:transferase activity"/>
    <property type="evidence" value="ECO:0007669"/>
    <property type="project" value="UniProtKB-KW"/>
</dbReference>
<dbReference type="RefSeq" id="WP_149391096.1">
    <property type="nucleotide sequence ID" value="NZ_SMRS01000006.1"/>
</dbReference>
<dbReference type="InterPro" id="IPR002654">
    <property type="entry name" value="Glyco_trans_25"/>
</dbReference>
<reference evidence="2 3" key="1">
    <citation type="submission" date="2019-03" db="EMBL/GenBank/DDBJ databases">
        <title>Nitrincola sp. nov. isolated from an Indian soda lake.</title>
        <authorList>
            <person name="Joshi A."/>
            <person name="Thite S.V."/>
            <person name="Joseph N."/>
            <person name="Dhotre D."/>
            <person name="Moorthy M."/>
            <person name="Shouche Y.S."/>
        </authorList>
    </citation>
    <scope>NUCLEOTIDE SEQUENCE [LARGE SCALE GENOMIC DNA]</scope>
    <source>
        <strain evidence="2 3">MEB193</strain>
    </source>
</reference>
<organism evidence="2 3">
    <name type="scientific">Nitrincola tapanii</name>
    <dbReference type="NCBI Taxonomy" id="1708751"/>
    <lineage>
        <taxon>Bacteria</taxon>
        <taxon>Pseudomonadati</taxon>
        <taxon>Pseudomonadota</taxon>
        <taxon>Gammaproteobacteria</taxon>
        <taxon>Oceanospirillales</taxon>
        <taxon>Oceanospirillaceae</taxon>
        <taxon>Nitrincola</taxon>
    </lineage>
</organism>
<dbReference type="AlphaFoldDB" id="A0A5A9W1D0"/>
<comment type="caution">
    <text evidence="2">The sequence shown here is derived from an EMBL/GenBank/DDBJ whole genome shotgun (WGS) entry which is preliminary data.</text>
</comment>
<dbReference type="Pfam" id="PF01755">
    <property type="entry name" value="Glyco_transf_25"/>
    <property type="match status" value="1"/>
</dbReference>
<protein>
    <submittedName>
        <fullName evidence="2">Glycosyltransferase family 25 protein</fullName>
    </submittedName>
</protein>
<evidence type="ECO:0000313" key="2">
    <source>
        <dbReference type="EMBL" id="KAA0874363.1"/>
    </source>
</evidence>
<dbReference type="Proteomes" id="UP000325302">
    <property type="component" value="Unassembled WGS sequence"/>
</dbReference>
<evidence type="ECO:0000259" key="1">
    <source>
        <dbReference type="Pfam" id="PF01755"/>
    </source>
</evidence>
<proteinExistence type="predicted"/>
<dbReference type="CDD" id="cd06532">
    <property type="entry name" value="Glyco_transf_25"/>
    <property type="match status" value="1"/>
</dbReference>
<sequence>MYEVHVINLDKAPERYAHMLEQCGKYNLMPNRFSAITPSSLPDWLKGFFYDEAGHRYADLKPGEIGCYASHLSLIKKSLTENKVLLIMEDDLVLTEGFSNIDLIVENLPDDWGFVRLSNETKSAFKLIKDFSFGSLGEHWRIPNNMGAYLVHPRGAKCFLEYRMQRFRAIDEDFRRVWEYGAPNYSLAPGLAITNVFDSTIDSFGDRSNERERDRKRWFKARELWFARPYWWFKRWGVLSVIKAVLVNLKASLVKKVKGKKGISDHLYFIR</sequence>
<keyword evidence="2" id="KW-0808">Transferase</keyword>
<gene>
    <name evidence="2" type="ORF">E1H14_08805</name>
</gene>
<keyword evidence="3" id="KW-1185">Reference proteome</keyword>
<feature type="domain" description="Glycosyl transferase family 25" evidence="1">
    <location>
        <begin position="1"/>
        <end position="125"/>
    </location>
</feature>
<accession>A0A5A9W1D0</accession>
<evidence type="ECO:0000313" key="3">
    <source>
        <dbReference type="Proteomes" id="UP000325302"/>
    </source>
</evidence>